<protein>
    <submittedName>
        <fullName evidence="1">Uncharacterized protein</fullName>
    </submittedName>
</protein>
<dbReference type="AlphaFoldDB" id="A0A0E9WU61"/>
<evidence type="ECO:0000313" key="1">
    <source>
        <dbReference type="EMBL" id="JAH93939.1"/>
    </source>
</evidence>
<reference evidence="1" key="1">
    <citation type="submission" date="2014-11" db="EMBL/GenBank/DDBJ databases">
        <authorList>
            <person name="Amaro Gonzalez C."/>
        </authorList>
    </citation>
    <scope>NUCLEOTIDE SEQUENCE</scope>
</reference>
<accession>A0A0E9WU61</accession>
<dbReference type="EMBL" id="GBXM01014638">
    <property type="protein sequence ID" value="JAH93939.1"/>
    <property type="molecule type" value="Transcribed_RNA"/>
</dbReference>
<sequence length="69" mass="8447">MLYVSGDLIRFRHIWCVCTCTVYLKYCIISLFPYEWFFCHWIIVKMEECAKIRKQLNLMSCIDYTAFFV</sequence>
<name>A0A0E9WU61_ANGAN</name>
<organism evidence="1">
    <name type="scientific">Anguilla anguilla</name>
    <name type="common">European freshwater eel</name>
    <name type="synonym">Muraena anguilla</name>
    <dbReference type="NCBI Taxonomy" id="7936"/>
    <lineage>
        <taxon>Eukaryota</taxon>
        <taxon>Metazoa</taxon>
        <taxon>Chordata</taxon>
        <taxon>Craniata</taxon>
        <taxon>Vertebrata</taxon>
        <taxon>Euteleostomi</taxon>
        <taxon>Actinopterygii</taxon>
        <taxon>Neopterygii</taxon>
        <taxon>Teleostei</taxon>
        <taxon>Anguilliformes</taxon>
        <taxon>Anguillidae</taxon>
        <taxon>Anguilla</taxon>
    </lineage>
</organism>
<proteinExistence type="predicted"/>
<reference evidence="1" key="2">
    <citation type="journal article" date="2015" name="Fish Shellfish Immunol.">
        <title>Early steps in the European eel (Anguilla anguilla)-Vibrio vulnificus interaction in the gills: Role of the RtxA13 toxin.</title>
        <authorList>
            <person name="Callol A."/>
            <person name="Pajuelo D."/>
            <person name="Ebbesson L."/>
            <person name="Teles M."/>
            <person name="MacKenzie S."/>
            <person name="Amaro C."/>
        </authorList>
    </citation>
    <scope>NUCLEOTIDE SEQUENCE</scope>
</reference>